<gene>
    <name evidence="2" type="ORF">pdam_00019698</name>
</gene>
<keyword evidence="3" id="KW-1185">Reference proteome</keyword>
<dbReference type="OMA" id="TVLEMQM"/>
<dbReference type="AlphaFoldDB" id="A0A3M6UXN1"/>
<feature type="coiled-coil region" evidence="1">
    <location>
        <begin position="252"/>
        <end position="421"/>
    </location>
</feature>
<organism evidence="2 3">
    <name type="scientific">Pocillopora damicornis</name>
    <name type="common">Cauliflower coral</name>
    <name type="synonym">Millepora damicornis</name>
    <dbReference type="NCBI Taxonomy" id="46731"/>
    <lineage>
        <taxon>Eukaryota</taxon>
        <taxon>Metazoa</taxon>
        <taxon>Cnidaria</taxon>
        <taxon>Anthozoa</taxon>
        <taxon>Hexacorallia</taxon>
        <taxon>Scleractinia</taxon>
        <taxon>Astrocoeniina</taxon>
        <taxon>Pocilloporidae</taxon>
        <taxon>Pocillopora</taxon>
    </lineage>
</organism>
<dbReference type="Proteomes" id="UP000275408">
    <property type="component" value="Unassembled WGS sequence"/>
</dbReference>
<keyword evidence="1" id="KW-0175">Coiled coil</keyword>
<evidence type="ECO:0000256" key="1">
    <source>
        <dbReference type="SAM" id="Coils"/>
    </source>
</evidence>
<dbReference type="OrthoDB" id="5988093at2759"/>
<comment type="caution">
    <text evidence="2">The sequence shown here is derived from an EMBL/GenBank/DDBJ whole genome shotgun (WGS) entry which is preliminary data.</text>
</comment>
<reference evidence="2 3" key="1">
    <citation type="journal article" date="2018" name="Sci. Rep.">
        <title>Comparative analysis of the Pocillopora damicornis genome highlights role of immune system in coral evolution.</title>
        <authorList>
            <person name="Cunning R."/>
            <person name="Bay R.A."/>
            <person name="Gillette P."/>
            <person name="Baker A.C."/>
            <person name="Traylor-Knowles N."/>
        </authorList>
    </citation>
    <scope>NUCLEOTIDE SEQUENCE [LARGE SCALE GENOMIC DNA]</scope>
    <source>
        <strain evidence="2">RSMAS</strain>
        <tissue evidence="2">Whole animal</tissue>
    </source>
</reference>
<sequence length="444" mass="51972">MAPTSAEASQDKRRWLVTSICLHIVVIPRLRGIIAEKIKSVYDSKKRMNRIDTQTHSKYLSKIFPGARRDLNYESINGNDHRDPENFDYKVEDAVSLAKLFVQPFMAKFTAFDDSFDTSAALAVLSYEGLFRPGVTKSAKDVNFNVRTEWAHPDFTKWTNKYYTDCFRFLKDLVSHISVEFPDWTDNTQILQRLQWWKKHGTVFCLGSLDVPDFLRDSLQEVKAFSKTFTDLRGTLSEEVQLQISEALESFKSELRVEVDSLNIRQSKLELNQNQEIKERRDGQDNICDRLSTLESNQEALKEEVRALRKERKGVENEIEVLKKTVLEMQMKLKEKKDVETENKVLKKTVLEMQMKLKEKKEVEDENEVLKKTVLEMQMKLKEKRDVENEIEVLKKTVLEMQMKLMEKKDVENENEVLEIQTQFETLRTTNATFGEQEQIQDSV</sequence>
<accession>A0A3M6UXN1</accession>
<name>A0A3M6UXN1_POCDA</name>
<dbReference type="EMBL" id="RCHS01000516">
    <property type="protein sequence ID" value="RMX58431.1"/>
    <property type="molecule type" value="Genomic_DNA"/>
</dbReference>
<evidence type="ECO:0000313" key="3">
    <source>
        <dbReference type="Proteomes" id="UP000275408"/>
    </source>
</evidence>
<evidence type="ECO:0000313" key="2">
    <source>
        <dbReference type="EMBL" id="RMX58431.1"/>
    </source>
</evidence>
<protein>
    <submittedName>
        <fullName evidence="2">Uncharacterized protein</fullName>
    </submittedName>
</protein>
<proteinExistence type="predicted"/>